<feature type="compositionally biased region" description="Gly residues" evidence="2">
    <location>
        <begin position="805"/>
        <end position="824"/>
    </location>
</feature>
<dbReference type="GO" id="GO:0070941">
    <property type="term" value="P:eisosome assembly"/>
    <property type="evidence" value="ECO:0007669"/>
    <property type="project" value="TreeGrafter"/>
</dbReference>
<protein>
    <recommendedName>
        <fullName evidence="5">Eisosome component PIL1-domain-containing protein</fullName>
    </recommendedName>
</protein>
<evidence type="ECO:0000256" key="1">
    <source>
        <dbReference type="SAM" id="Coils"/>
    </source>
</evidence>
<dbReference type="GO" id="GO:0008289">
    <property type="term" value="F:lipid binding"/>
    <property type="evidence" value="ECO:0007669"/>
    <property type="project" value="TreeGrafter"/>
</dbReference>
<dbReference type="GO" id="GO:0036286">
    <property type="term" value="C:eisosome filament"/>
    <property type="evidence" value="ECO:0007669"/>
    <property type="project" value="TreeGrafter"/>
</dbReference>
<feature type="compositionally biased region" description="Polar residues" evidence="2">
    <location>
        <begin position="724"/>
        <end position="736"/>
    </location>
</feature>
<dbReference type="GO" id="GO:0005886">
    <property type="term" value="C:plasma membrane"/>
    <property type="evidence" value="ECO:0007669"/>
    <property type="project" value="TreeGrafter"/>
</dbReference>
<feature type="region of interest" description="Disordered" evidence="2">
    <location>
        <begin position="318"/>
        <end position="383"/>
    </location>
</feature>
<evidence type="ECO:0008006" key="5">
    <source>
        <dbReference type="Google" id="ProtNLM"/>
    </source>
</evidence>
<feature type="compositionally biased region" description="Polar residues" evidence="2">
    <location>
        <begin position="419"/>
        <end position="429"/>
    </location>
</feature>
<evidence type="ECO:0000313" key="3">
    <source>
        <dbReference type="EMBL" id="KAJ3480068.1"/>
    </source>
</evidence>
<dbReference type="Proteomes" id="UP001212997">
    <property type="component" value="Unassembled WGS sequence"/>
</dbReference>
<gene>
    <name evidence="3" type="ORF">NLI96_g8620</name>
</gene>
<feature type="compositionally biased region" description="Basic and acidic residues" evidence="2">
    <location>
        <begin position="692"/>
        <end position="704"/>
    </location>
</feature>
<dbReference type="InterPro" id="IPR027267">
    <property type="entry name" value="AH/BAR_dom_sf"/>
</dbReference>
<organism evidence="3 4">
    <name type="scientific">Meripilus lineatus</name>
    <dbReference type="NCBI Taxonomy" id="2056292"/>
    <lineage>
        <taxon>Eukaryota</taxon>
        <taxon>Fungi</taxon>
        <taxon>Dikarya</taxon>
        <taxon>Basidiomycota</taxon>
        <taxon>Agaricomycotina</taxon>
        <taxon>Agaricomycetes</taxon>
        <taxon>Polyporales</taxon>
        <taxon>Meripilaceae</taxon>
        <taxon>Meripilus</taxon>
    </lineage>
</organism>
<feature type="compositionally biased region" description="Polar residues" evidence="2">
    <location>
        <begin position="494"/>
        <end position="504"/>
    </location>
</feature>
<feature type="compositionally biased region" description="Polar residues" evidence="2">
    <location>
        <begin position="318"/>
        <end position="330"/>
    </location>
</feature>
<feature type="compositionally biased region" description="Low complexity" evidence="2">
    <location>
        <begin position="866"/>
        <end position="877"/>
    </location>
</feature>
<keyword evidence="4" id="KW-1185">Reference proteome</keyword>
<feature type="coiled-coil region" evidence="1">
    <location>
        <begin position="93"/>
        <end position="165"/>
    </location>
</feature>
<evidence type="ECO:0000256" key="2">
    <source>
        <dbReference type="SAM" id="MobiDB-lite"/>
    </source>
</evidence>
<feature type="region of interest" description="Disordered" evidence="2">
    <location>
        <begin position="247"/>
        <end position="292"/>
    </location>
</feature>
<dbReference type="EMBL" id="JANAWD010000398">
    <property type="protein sequence ID" value="KAJ3480068.1"/>
    <property type="molecule type" value="Genomic_DNA"/>
</dbReference>
<name>A0AAD5V270_9APHY</name>
<dbReference type="PANTHER" id="PTHR31962:SF6">
    <property type="entry name" value="EISOSOME COMPONENT PIL1-DOMAIN-CONTAINING PROTEIN"/>
    <property type="match status" value="1"/>
</dbReference>
<feature type="compositionally biased region" description="Polar residues" evidence="2">
    <location>
        <begin position="521"/>
        <end position="531"/>
    </location>
</feature>
<feature type="compositionally biased region" description="Low complexity" evidence="2">
    <location>
        <begin position="659"/>
        <end position="691"/>
    </location>
</feature>
<feature type="compositionally biased region" description="Low complexity" evidence="2">
    <location>
        <begin position="273"/>
        <end position="288"/>
    </location>
</feature>
<keyword evidence="1" id="KW-0175">Coiled coil</keyword>
<feature type="compositionally biased region" description="Polar residues" evidence="2">
    <location>
        <begin position="360"/>
        <end position="371"/>
    </location>
</feature>
<feature type="compositionally biased region" description="Basic and acidic residues" evidence="2">
    <location>
        <begin position="712"/>
        <end position="723"/>
    </location>
</feature>
<dbReference type="Gene3D" id="1.20.1270.60">
    <property type="entry name" value="Arfaptin homology (AH) domain/BAR domain"/>
    <property type="match status" value="1"/>
</dbReference>
<dbReference type="InterPro" id="IPR028245">
    <property type="entry name" value="PIL1/LSP1"/>
</dbReference>
<sequence length="903" mass="96483">MFKSAASKIAHNTTVPALAGSKDRALQNLITAEKSVLQTMQKLGVDLTKASDALKLWGNGEGVDLGDVLTASTTLMLMFTESLNVYANYEATIRGHMKAVRTREEKLEELKQRRKALGSRADSADKKLAKMNPEHKQLQAQKELLMRLQEEMRNMDAEIMNQEANLLDFKRYSAKTFMGLKFGGLQELCEKGIIISNHGKFAIAEIPMDPTQPGFPRPMYTGSPRTEQIVGEAQRLIQTVAFSDVPSQAGMTARPTSLVGPPSSSSPHSATFQQAGASTTPAPQAAQPLHGQSDAEFRKFSLGPEFNVDSINLPYLQSQAYTPQPGNTSGLPHPQQYPGYLPPGAQAPQTIPDEFGGYGAQSQYPPRSNSIGPGGPNYYGNAPGPAPLGPRFATVGSRPVYPGYLPEMGDRPPSLDVAPSQNSFSSSVAQALGSEYAGQGPQGPGSSSDARPASGTVSITYSKAKEAEQDKEKGKEAEDRMSMSPPPPMYSISADNNRQQSVDSSLLREDEPALAYMTQDPEPQNVGSGFSSRYDERRVQFGGDQGSEGSHEPPRSVNAPQSIPPVQAAGGYTSSPGDLAQSRELPPTELQQSSPRHPALSSYRVPPPQVEEESEDEHALNAAAAREVSRELDSLMFQAPVPPGVASSIHTSQIPPPQQQQQQQSQIPMNLPPQSTTPTPSHPPTSTYSSPNRDEPQYIRERYRSPTLQSSHSRESGVIEDHPQSNPIGLGNTPSPALSYRTPDEYPQSTAPPRPFYGLPPASGSASSLPGADGPRKISAAAFRRARPLGLNSSSNLNSPIGPDGTAGGGGYGSGGGGGPGGDGRVSPLVINKRSSRNLGAGEVPAGPRYSPEPDGVDYRRNVSGQYQQPPQQQYSQNDGRVSAGYDDTYDYISAYANNGGNH</sequence>
<feature type="compositionally biased region" description="Basic and acidic residues" evidence="2">
    <location>
        <begin position="463"/>
        <end position="481"/>
    </location>
</feature>
<feature type="compositionally biased region" description="Low complexity" evidence="2">
    <location>
        <begin position="759"/>
        <end position="773"/>
    </location>
</feature>
<proteinExistence type="predicted"/>
<dbReference type="AlphaFoldDB" id="A0AAD5V270"/>
<dbReference type="Pfam" id="PF13805">
    <property type="entry name" value="Pil1"/>
    <property type="match status" value="1"/>
</dbReference>
<dbReference type="GO" id="GO:0006897">
    <property type="term" value="P:endocytosis"/>
    <property type="evidence" value="ECO:0007669"/>
    <property type="project" value="TreeGrafter"/>
</dbReference>
<accession>A0AAD5V270</accession>
<feature type="region of interest" description="Disordered" evidence="2">
    <location>
        <begin position="403"/>
        <end position="886"/>
    </location>
</feature>
<dbReference type="PANTHER" id="PTHR31962">
    <property type="entry name" value="SPHINGOLIPID LONG CHAIN BASE-RESPONSIVE PROTEIN PIL1"/>
    <property type="match status" value="1"/>
</dbReference>
<feature type="compositionally biased region" description="Low complexity" evidence="2">
    <location>
        <begin position="789"/>
        <end position="804"/>
    </location>
</feature>
<reference evidence="3" key="1">
    <citation type="submission" date="2022-07" db="EMBL/GenBank/DDBJ databases">
        <title>Genome Sequence of Physisporinus lineatus.</title>
        <authorList>
            <person name="Buettner E."/>
        </authorList>
    </citation>
    <scope>NUCLEOTIDE SEQUENCE</scope>
    <source>
        <strain evidence="3">VT162</strain>
    </source>
</reference>
<evidence type="ECO:0000313" key="4">
    <source>
        <dbReference type="Proteomes" id="UP001212997"/>
    </source>
</evidence>
<feature type="compositionally biased region" description="Polar residues" evidence="2">
    <location>
        <begin position="262"/>
        <end position="272"/>
    </location>
</feature>
<comment type="caution">
    <text evidence="3">The sequence shown here is derived from an EMBL/GenBank/DDBJ whole genome shotgun (WGS) entry which is preliminary data.</text>
</comment>